<dbReference type="STRING" id="1274524.BSONL12_20250"/>
<dbReference type="GeneID" id="92851248"/>
<proteinExistence type="predicted"/>
<dbReference type="eggNOG" id="ENOG502Z81U">
    <property type="taxonomic scope" value="Bacteria"/>
</dbReference>
<gene>
    <name evidence="3" type="ORF">BSONL12_20250</name>
</gene>
<accession>M5NZK6</accession>
<evidence type="ECO:0000313" key="4">
    <source>
        <dbReference type="Proteomes" id="UP000011907"/>
    </source>
</evidence>
<dbReference type="AlphaFoldDB" id="M5NZK6"/>
<feature type="domain" description="Thiopeptide-type bacteriocin biosynthesis" evidence="2">
    <location>
        <begin position="751"/>
        <end position="1009"/>
    </location>
</feature>
<dbReference type="NCBIfam" id="TIGR03891">
    <property type="entry name" value="thiopep_ocin"/>
    <property type="match status" value="1"/>
</dbReference>
<dbReference type="Proteomes" id="UP000011907">
    <property type="component" value="Unassembled WGS sequence"/>
</dbReference>
<dbReference type="InterPro" id="IPR006827">
    <property type="entry name" value="Lant_deHydtase_N"/>
</dbReference>
<dbReference type="OrthoDB" id="1273722at2"/>
<dbReference type="Pfam" id="PF04738">
    <property type="entry name" value="Lant_dehydr_N"/>
    <property type="match status" value="1"/>
</dbReference>
<reference evidence="3 4" key="1">
    <citation type="journal article" date="2013" name="Genome Announc.">
        <title>Draft Whole-Genome Sequence of Bacillus sonorensis Strain L12, a Source of Nonribosomal Lipopeptides.</title>
        <authorList>
            <person name="Adimpong D.B."/>
            <person name="Sorensen K.I."/>
            <person name="Nielsen D.S."/>
            <person name="Thorsen L."/>
            <person name="Rasmussen T.B."/>
            <person name="Derkx P.M."/>
            <person name="Jespersen L."/>
        </authorList>
    </citation>
    <scope>NUCLEOTIDE SEQUENCE [LARGE SCALE GENOMIC DNA]</scope>
    <source>
        <strain evidence="3 4">L12</strain>
    </source>
</reference>
<evidence type="ECO:0000313" key="3">
    <source>
        <dbReference type="EMBL" id="EME72639.1"/>
    </source>
</evidence>
<name>M5NZK6_9BACI</name>
<evidence type="ECO:0000259" key="2">
    <source>
        <dbReference type="Pfam" id="PF14028"/>
    </source>
</evidence>
<dbReference type="PATRIC" id="fig|1274524.3.peg.4377"/>
<protein>
    <submittedName>
        <fullName evidence="3">Subtilin biosynthesis protein SpaB</fullName>
    </submittedName>
</protein>
<sequence length="1025" mass="120908">MTSYFKPISKYMLRVPLHPNSLMERFYDIEKSIEAIKNDTFLCEQLLVASENIYKTLVNKDFSTLSKKKKRNLIASLGNYINRAATRTTPFGLFTGVGILDLKKTEASKPSKINIKKKSRIDAEWLFKLIKKIEVEHFYDLKFKMNTASYRKGNRLHIPYNLDGKTVEINVNYSKPLMLIEKLCIKEHVSFKKMVRALQERYPKRDVDDLVAYVKTLIEKEFIISEIRPPLCNTNLLTYTINELSKIPFLYEKYGKPLNEVDVLIGKYNDAPIGQGTKNYLTIQEKLRRIHSFTNEKYLQVDTKLDVDGIYINERDIKNINKCITLLMKFASEIDDSKSYKNIFEEYRLKFIEKFGTYVEVPIADVLDEVNGIGALKSYSRPKNRFTQDTPVTTEEHNLLKRYFMNKYLAAVENKHPIIITDEEINKLNMKVDEKRLPSSLELNFIIRKNNNGENLLFLGPNIGSSAAGKTFGRFSYLSDGFSEVLDEVGRELKESEIDQVELCFVPSNIRMANVTRINTPREYNLSMFTNSYNPNNELTLADILVGCDNEKFYLKNKRNGRLLNISGMNMLNLSSSSNIIRLLSDISLNQDLEWSNTPWGAYYKEFIHIPEIRYENIILSNEKWSLQNLRGQFERAPKIEEFMAEFQKFRRVYSVPDNVYFQFADNRILLDLSRKTNLNLLYKNLFKFPSTFLEKAEAGNPAITLGEEYFSAEAVIPFVLKEEYRDNKSKKEFFNGSIYQQVSYPPFKEWLFLKLYGPEDRQDELIEYMKYFISTQLDRSVYDKFFYMRYNDPKPHIRLRFRSIEPNNLQIIYDKLSEYIIELQKMSIIYEVTINTYFPEINRYGGSVLIKDAENLFYHDSLVVMEILKVMKQNSLSQEQVGVISLLHYLIDFGLSFENQLNYLQLNLKNSDIHKKEFKKEKFDFINELDSYNNWEKAKKREDLKQIIDILEYRSKSINVYREHINRSNKHTSDFINIIGSIIHLHFNRLFEIDRDFENKLYVYAYQTLYGQRVRRKMLHLQEL</sequence>
<organism evidence="3 4">
    <name type="scientific">Bacillus sonorensis L12</name>
    <dbReference type="NCBI Taxonomy" id="1274524"/>
    <lineage>
        <taxon>Bacteria</taxon>
        <taxon>Bacillati</taxon>
        <taxon>Bacillota</taxon>
        <taxon>Bacilli</taxon>
        <taxon>Bacillales</taxon>
        <taxon>Bacillaceae</taxon>
        <taxon>Bacillus</taxon>
    </lineage>
</organism>
<evidence type="ECO:0000259" key="1">
    <source>
        <dbReference type="Pfam" id="PF04738"/>
    </source>
</evidence>
<dbReference type="EMBL" id="AOFM01000014">
    <property type="protein sequence ID" value="EME72639.1"/>
    <property type="molecule type" value="Genomic_DNA"/>
</dbReference>
<dbReference type="Pfam" id="PF14028">
    <property type="entry name" value="Lant_dehydr_C"/>
    <property type="match status" value="1"/>
</dbReference>
<dbReference type="RefSeq" id="WP_006639981.1">
    <property type="nucleotide sequence ID" value="NZ_AOFM01000014.1"/>
</dbReference>
<feature type="domain" description="Lantibiotic dehydratase N-terminal" evidence="1">
    <location>
        <begin position="44"/>
        <end position="682"/>
    </location>
</feature>
<comment type="caution">
    <text evidence="3">The sequence shown here is derived from an EMBL/GenBank/DDBJ whole genome shotgun (WGS) entry which is preliminary data.</text>
</comment>
<dbReference type="InterPro" id="IPR023809">
    <property type="entry name" value="Thiopep_bacteriocin_synth_dom"/>
</dbReference>